<name>A0ABN3NIZ5_STRLO</name>
<dbReference type="EMBL" id="BAAASG010000036">
    <property type="protein sequence ID" value="GAA2523654.1"/>
    <property type="molecule type" value="Genomic_DNA"/>
</dbReference>
<accession>A0ABN3NIZ5</accession>
<reference evidence="1 2" key="1">
    <citation type="journal article" date="2019" name="Int. J. Syst. Evol. Microbiol.">
        <title>The Global Catalogue of Microorganisms (GCM) 10K type strain sequencing project: providing services to taxonomists for standard genome sequencing and annotation.</title>
        <authorList>
            <consortium name="The Broad Institute Genomics Platform"/>
            <consortium name="The Broad Institute Genome Sequencing Center for Infectious Disease"/>
            <person name="Wu L."/>
            <person name="Ma J."/>
        </authorList>
    </citation>
    <scope>NUCLEOTIDE SEQUENCE [LARGE SCALE GENOMIC DNA]</scope>
    <source>
        <strain evidence="1 2">JCM 4395</strain>
    </source>
</reference>
<gene>
    <name evidence="1" type="ORF">GCM10010276_88590</name>
</gene>
<comment type="caution">
    <text evidence="1">The sequence shown here is derived from an EMBL/GenBank/DDBJ whole genome shotgun (WGS) entry which is preliminary data.</text>
</comment>
<sequence>MTAVGGMLVFVAVAVSFFAGSVEVVGGPRRGGDGRGGVGRGRERAARLVLVVVGSGRPFPWVGLVSLVAEVVTFVEAAGYAEGGSPSAWWGA</sequence>
<evidence type="ECO:0008006" key="3">
    <source>
        <dbReference type="Google" id="ProtNLM"/>
    </source>
</evidence>
<organism evidence="1 2">
    <name type="scientific">Streptomyces longisporus</name>
    <dbReference type="NCBI Taxonomy" id="1948"/>
    <lineage>
        <taxon>Bacteria</taxon>
        <taxon>Bacillati</taxon>
        <taxon>Actinomycetota</taxon>
        <taxon>Actinomycetes</taxon>
        <taxon>Kitasatosporales</taxon>
        <taxon>Streptomycetaceae</taxon>
        <taxon>Streptomyces</taxon>
    </lineage>
</organism>
<proteinExistence type="predicted"/>
<dbReference type="Proteomes" id="UP001501777">
    <property type="component" value="Unassembled WGS sequence"/>
</dbReference>
<evidence type="ECO:0000313" key="1">
    <source>
        <dbReference type="EMBL" id="GAA2523654.1"/>
    </source>
</evidence>
<keyword evidence="2" id="KW-1185">Reference proteome</keyword>
<protein>
    <recommendedName>
        <fullName evidence="3">Secreted protein</fullName>
    </recommendedName>
</protein>
<evidence type="ECO:0000313" key="2">
    <source>
        <dbReference type="Proteomes" id="UP001501777"/>
    </source>
</evidence>